<organism evidence="2 3">
    <name type="scientific">Adineta ricciae</name>
    <name type="common">Rotifer</name>
    <dbReference type="NCBI Taxonomy" id="249248"/>
    <lineage>
        <taxon>Eukaryota</taxon>
        <taxon>Metazoa</taxon>
        <taxon>Spiralia</taxon>
        <taxon>Gnathifera</taxon>
        <taxon>Rotifera</taxon>
        <taxon>Eurotatoria</taxon>
        <taxon>Bdelloidea</taxon>
        <taxon>Adinetida</taxon>
        <taxon>Adinetidae</taxon>
        <taxon>Adineta</taxon>
    </lineage>
</organism>
<evidence type="ECO:0000313" key="3">
    <source>
        <dbReference type="Proteomes" id="UP000663828"/>
    </source>
</evidence>
<proteinExistence type="predicted"/>
<dbReference type="Proteomes" id="UP000663828">
    <property type="component" value="Unassembled WGS sequence"/>
</dbReference>
<evidence type="ECO:0000256" key="1">
    <source>
        <dbReference type="SAM" id="Coils"/>
    </source>
</evidence>
<keyword evidence="1" id="KW-0175">Coiled coil</keyword>
<dbReference type="EMBL" id="CAJNOR010001669">
    <property type="protein sequence ID" value="CAF1181073.1"/>
    <property type="molecule type" value="Genomic_DNA"/>
</dbReference>
<evidence type="ECO:0000313" key="2">
    <source>
        <dbReference type="EMBL" id="CAF1181073.1"/>
    </source>
</evidence>
<name>A0A814V2G9_ADIRI</name>
<keyword evidence="3" id="KW-1185">Reference proteome</keyword>
<reference evidence="2" key="1">
    <citation type="submission" date="2021-02" db="EMBL/GenBank/DDBJ databases">
        <authorList>
            <person name="Nowell W R."/>
        </authorList>
    </citation>
    <scope>NUCLEOTIDE SEQUENCE</scope>
</reference>
<dbReference type="SUPFAM" id="SSF118310">
    <property type="entry name" value="AN1-like Zinc finger"/>
    <property type="match status" value="1"/>
</dbReference>
<protein>
    <recommendedName>
        <fullName evidence="4">B box-type domain-containing protein</fullName>
    </recommendedName>
</protein>
<gene>
    <name evidence="2" type="ORF">XAT740_LOCUS22580</name>
</gene>
<dbReference type="AlphaFoldDB" id="A0A814V2G9"/>
<comment type="caution">
    <text evidence="2">The sequence shown here is derived from an EMBL/GenBank/DDBJ whole genome shotgun (WGS) entry which is preliminary data.</text>
</comment>
<dbReference type="InterPro" id="IPR035896">
    <property type="entry name" value="AN1-like_Znf"/>
</dbReference>
<sequence>MSSTKRIKNGCTACGKMVGVFACRGCSGNFCLSHTKDHRDHLQRSLNDIIHDYEQIKRNLNGQTAEQRRTSLVEQINEWEQESIKKVRELAADVRQELEITVERRTNNLKEKLDLLKQQFDKAQQDGGYYENDLKEWSSKLTELQRTYIDQEILKIDEESHSLPLVSRISLNDYQPQSHHHRKQHQNHIDGSNYGEIVRSNYEQYSQPEKEKINHQQQNGVSSTSTKVEYAFKLEGYQDSTSILFGIISESAADLKDENINPTFFGWGSNDRVYFGDRWQEKYDNYQTDFQSDDICVLTIDSDQDKISMKNERTNAVHELRVNREKCAFPWQVCVHLCNKIN</sequence>
<evidence type="ECO:0008006" key="4">
    <source>
        <dbReference type="Google" id="ProtNLM"/>
    </source>
</evidence>
<accession>A0A814V2G9</accession>
<feature type="coiled-coil region" evidence="1">
    <location>
        <begin position="39"/>
        <end position="82"/>
    </location>
</feature>